<feature type="active site" evidence="9">
    <location>
        <position position="11"/>
    </location>
</feature>
<comment type="pathway">
    <text evidence="9">Isoprenoid biosynthesis; isopentenyl diphosphate biosynthesis via DXP pathway; isopentenyl diphosphate from 1-deoxy-D-xylulose 5-phosphate: step 3/6.</text>
</comment>
<evidence type="ECO:0000256" key="4">
    <source>
        <dbReference type="ARBA" id="ARBA00022679"/>
    </source>
</evidence>
<dbReference type="InterPro" id="IPR006204">
    <property type="entry name" value="GHMP_kinase_N_dom"/>
</dbReference>
<feature type="binding site" evidence="9">
    <location>
        <begin position="94"/>
        <end position="104"/>
    </location>
    <ligand>
        <name>ATP</name>
        <dbReference type="ChEBI" id="CHEBI:30616"/>
    </ligand>
</feature>
<feature type="active site" evidence="9">
    <location>
        <position position="136"/>
    </location>
</feature>
<keyword evidence="9" id="KW-0414">Isoprene biosynthesis</keyword>
<comment type="caution">
    <text evidence="12">The sequence shown here is derived from an EMBL/GenBank/DDBJ whole genome shotgun (WGS) entry which is preliminary data.</text>
</comment>
<evidence type="ECO:0000256" key="7">
    <source>
        <dbReference type="ARBA" id="ARBA00022840"/>
    </source>
</evidence>
<feature type="domain" description="GHMP kinase N-terminal" evidence="10">
    <location>
        <begin position="66"/>
        <end position="144"/>
    </location>
</feature>
<keyword evidence="5 9" id="KW-0547">Nucleotide-binding</keyword>
<dbReference type="AlphaFoldDB" id="A0A9D6Z780"/>
<evidence type="ECO:0000313" key="12">
    <source>
        <dbReference type="EMBL" id="MBI5250846.1"/>
    </source>
</evidence>
<dbReference type="PANTHER" id="PTHR43527:SF2">
    <property type="entry name" value="4-DIPHOSPHOCYTIDYL-2-C-METHYL-D-ERYTHRITOL KINASE, CHLOROPLASTIC"/>
    <property type="match status" value="1"/>
</dbReference>
<dbReference type="Pfam" id="PF08544">
    <property type="entry name" value="GHMP_kinases_C"/>
    <property type="match status" value="1"/>
</dbReference>
<gene>
    <name evidence="9 12" type="primary">ispE</name>
    <name evidence="12" type="ORF">HY912_15270</name>
</gene>
<dbReference type="Gene3D" id="3.30.70.890">
    <property type="entry name" value="GHMP kinase, C-terminal domain"/>
    <property type="match status" value="1"/>
</dbReference>
<dbReference type="Pfam" id="PF00288">
    <property type="entry name" value="GHMP_kinases_N"/>
    <property type="match status" value="1"/>
</dbReference>
<sequence>MRIIRALAPAKINLFLRVLARRPYGYHSIETLFQAIDLYDELIVEETSGSTALEVVGIPELQSEGNLVMRALRWLEKHVGVDLRVKIRLDKRIPMAAGLGGGSSDAAAALLSIRELFRLPVSDEEIRSAALGLGADVPFFFTGGAAVGEGIGELVTPVTIPEDYGLLLVNPGFPVSTAAVYSEFSKTLTGRSREGRLWNVLREARTLADLLHNDLQPVTESLYPEVFTIRTRLKEQGLLGVLMSGSGPTVFGIVEHGNAVESGKGLPLKWRAIVARPLNHGVTLE</sequence>
<dbReference type="Gene3D" id="3.30.230.10">
    <property type="match status" value="1"/>
</dbReference>
<dbReference type="PIRSF" id="PIRSF010376">
    <property type="entry name" value="IspE"/>
    <property type="match status" value="1"/>
</dbReference>
<organism evidence="12 13">
    <name type="scientific">Desulfomonile tiedjei</name>
    <dbReference type="NCBI Taxonomy" id="2358"/>
    <lineage>
        <taxon>Bacteria</taxon>
        <taxon>Pseudomonadati</taxon>
        <taxon>Thermodesulfobacteriota</taxon>
        <taxon>Desulfomonilia</taxon>
        <taxon>Desulfomonilales</taxon>
        <taxon>Desulfomonilaceae</taxon>
        <taxon>Desulfomonile</taxon>
    </lineage>
</organism>
<evidence type="ECO:0000259" key="10">
    <source>
        <dbReference type="Pfam" id="PF00288"/>
    </source>
</evidence>
<evidence type="ECO:0000256" key="1">
    <source>
        <dbReference type="ARBA" id="ARBA00009684"/>
    </source>
</evidence>
<dbReference type="EC" id="2.7.1.148" evidence="2 9"/>
<comment type="catalytic activity">
    <reaction evidence="9">
        <text>4-CDP-2-C-methyl-D-erythritol + ATP = 4-CDP-2-C-methyl-D-erythritol 2-phosphate + ADP + H(+)</text>
        <dbReference type="Rhea" id="RHEA:18437"/>
        <dbReference type="ChEBI" id="CHEBI:15378"/>
        <dbReference type="ChEBI" id="CHEBI:30616"/>
        <dbReference type="ChEBI" id="CHEBI:57823"/>
        <dbReference type="ChEBI" id="CHEBI:57919"/>
        <dbReference type="ChEBI" id="CHEBI:456216"/>
        <dbReference type="EC" id="2.7.1.148"/>
    </reaction>
</comment>
<evidence type="ECO:0000259" key="11">
    <source>
        <dbReference type="Pfam" id="PF08544"/>
    </source>
</evidence>
<proteinExistence type="inferred from homology"/>
<dbReference type="GO" id="GO:0005524">
    <property type="term" value="F:ATP binding"/>
    <property type="evidence" value="ECO:0007669"/>
    <property type="project" value="UniProtKB-UniRule"/>
</dbReference>
<dbReference type="EMBL" id="JACRDE010000395">
    <property type="protein sequence ID" value="MBI5250846.1"/>
    <property type="molecule type" value="Genomic_DNA"/>
</dbReference>
<keyword evidence="7 9" id="KW-0067">ATP-binding</keyword>
<dbReference type="GO" id="GO:0050515">
    <property type="term" value="F:4-(cytidine 5'-diphospho)-2-C-methyl-D-erythritol kinase activity"/>
    <property type="evidence" value="ECO:0007669"/>
    <property type="project" value="UniProtKB-UniRule"/>
</dbReference>
<dbReference type="InterPro" id="IPR036554">
    <property type="entry name" value="GHMP_kinase_C_sf"/>
</dbReference>
<dbReference type="GO" id="GO:0016114">
    <property type="term" value="P:terpenoid biosynthetic process"/>
    <property type="evidence" value="ECO:0007669"/>
    <property type="project" value="UniProtKB-UniRule"/>
</dbReference>
<dbReference type="InterPro" id="IPR004424">
    <property type="entry name" value="IspE"/>
</dbReference>
<evidence type="ECO:0000256" key="6">
    <source>
        <dbReference type="ARBA" id="ARBA00022777"/>
    </source>
</evidence>
<evidence type="ECO:0000256" key="3">
    <source>
        <dbReference type="ARBA" id="ARBA00017473"/>
    </source>
</evidence>
<reference evidence="12" key="1">
    <citation type="submission" date="2020-07" db="EMBL/GenBank/DDBJ databases">
        <title>Huge and variable diversity of episymbiotic CPR bacteria and DPANN archaea in groundwater ecosystems.</title>
        <authorList>
            <person name="He C.Y."/>
            <person name="Keren R."/>
            <person name="Whittaker M."/>
            <person name="Farag I.F."/>
            <person name="Doudna J."/>
            <person name="Cate J.H.D."/>
            <person name="Banfield J.F."/>
        </authorList>
    </citation>
    <scope>NUCLEOTIDE SEQUENCE</scope>
    <source>
        <strain evidence="12">NC_groundwater_1664_Pr3_B-0.1um_52_9</strain>
    </source>
</reference>
<comment type="function">
    <text evidence="9">Catalyzes the phosphorylation of the position 2 hydroxy group of 4-diphosphocytidyl-2C-methyl-D-erythritol.</text>
</comment>
<dbReference type="InterPro" id="IPR014721">
    <property type="entry name" value="Ribsml_uS5_D2-typ_fold_subgr"/>
</dbReference>
<dbReference type="SUPFAM" id="SSF54211">
    <property type="entry name" value="Ribosomal protein S5 domain 2-like"/>
    <property type="match status" value="1"/>
</dbReference>
<dbReference type="Proteomes" id="UP000807825">
    <property type="component" value="Unassembled WGS sequence"/>
</dbReference>
<dbReference type="HAMAP" id="MF_00061">
    <property type="entry name" value="IspE"/>
    <property type="match status" value="1"/>
</dbReference>
<evidence type="ECO:0000256" key="8">
    <source>
        <dbReference type="ARBA" id="ARBA00032554"/>
    </source>
</evidence>
<dbReference type="NCBIfam" id="TIGR00154">
    <property type="entry name" value="ispE"/>
    <property type="match status" value="1"/>
</dbReference>
<evidence type="ECO:0000256" key="5">
    <source>
        <dbReference type="ARBA" id="ARBA00022741"/>
    </source>
</evidence>
<dbReference type="InterPro" id="IPR020568">
    <property type="entry name" value="Ribosomal_Su5_D2-typ_SF"/>
</dbReference>
<accession>A0A9D6Z780</accession>
<comment type="similarity">
    <text evidence="1 9">Belongs to the GHMP kinase family. IspE subfamily.</text>
</comment>
<keyword evidence="6 9" id="KW-0418">Kinase</keyword>
<dbReference type="InterPro" id="IPR013750">
    <property type="entry name" value="GHMP_kinase_C_dom"/>
</dbReference>
<protein>
    <recommendedName>
        <fullName evidence="3 9">4-diphosphocytidyl-2-C-methyl-D-erythritol kinase</fullName>
        <shortName evidence="9">CMK</shortName>
        <ecNumber evidence="2 9">2.7.1.148</ecNumber>
    </recommendedName>
    <alternativeName>
        <fullName evidence="8 9">4-(cytidine-5'-diphospho)-2-C-methyl-D-erythritol kinase</fullName>
    </alternativeName>
</protein>
<dbReference type="GO" id="GO:0019288">
    <property type="term" value="P:isopentenyl diphosphate biosynthetic process, methylerythritol 4-phosphate pathway"/>
    <property type="evidence" value="ECO:0007669"/>
    <property type="project" value="UniProtKB-UniRule"/>
</dbReference>
<keyword evidence="4 9" id="KW-0808">Transferase</keyword>
<name>A0A9D6Z780_9BACT</name>
<dbReference type="SUPFAM" id="SSF55060">
    <property type="entry name" value="GHMP Kinase, C-terminal domain"/>
    <property type="match status" value="1"/>
</dbReference>
<evidence type="ECO:0000256" key="9">
    <source>
        <dbReference type="HAMAP-Rule" id="MF_00061"/>
    </source>
</evidence>
<feature type="domain" description="GHMP kinase C-terminal" evidence="11">
    <location>
        <begin position="205"/>
        <end position="260"/>
    </location>
</feature>
<evidence type="ECO:0000256" key="2">
    <source>
        <dbReference type="ARBA" id="ARBA00012052"/>
    </source>
</evidence>
<dbReference type="PANTHER" id="PTHR43527">
    <property type="entry name" value="4-DIPHOSPHOCYTIDYL-2-C-METHYL-D-ERYTHRITOL KINASE, CHLOROPLASTIC"/>
    <property type="match status" value="1"/>
</dbReference>
<evidence type="ECO:0000313" key="13">
    <source>
        <dbReference type="Proteomes" id="UP000807825"/>
    </source>
</evidence>